<accession>A0A9P9K3F8</accession>
<dbReference type="Proteomes" id="UP000736672">
    <property type="component" value="Unassembled WGS sequence"/>
</dbReference>
<name>A0A9P9K3F8_FUSSL</name>
<dbReference type="Pfam" id="PF00651">
    <property type="entry name" value="BTB"/>
    <property type="match status" value="1"/>
</dbReference>
<dbReference type="OrthoDB" id="6359816at2759"/>
<dbReference type="InterPro" id="IPR000210">
    <property type="entry name" value="BTB/POZ_dom"/>
</dbReference>
<feature type="domain" description="BTB" evidence="1">
    <location>
        <begin position="24"/>
        <end position="105"/>
    </location>
</feature>
<dbReference type="EMBL" id="JAGTJS010000015">
    <property type="protein sequence ID" value="KAH7247722.1"/>
    <property type="molecule type" value="Genomic_DNA"/>
</dbReference>
<keyword evidence="3" id="KW-1185">Reference proteome</keyword>
<dbReference type="AlphaFoldDB" id="A0A9P9K3F8"/>
<proteinExistence type="predicted"/>
<dbReference type="PROSITE" id="PS50097">
    <property type="entry name" value="BTB"/>
    <property type="match status" value="1"/>
</dbReference>
<evidence type="ECO:0000313" key="2">
    <source>
        <dbReference type="EMBL" id="KAH7247722.1"/>
    </source>
</evidence>
<dbReference type="SUPFAM" id="SSF54695">
    <property type="entry name" value="POZ domain"/>
    <property type="match status" value="1"/>
</dbReference>
<sequence>MERGEYSQDLVSCLKGYFDCPTFSNVTIHSNLKDTYAHRPVLASQSRYFPKALHRLDEASSPRPGEDEELGMTDGVPVLDLVKENSLVVEGVLYFLYNADYQDGSPTKTPEIMTFNFLMLAAADKYGISAMKEFALGKLDSAARRFWDTSCFLKVIRHAYNTDNPTYNPIHAL</sequence>
<protein>
    <recommendedName>
        <fullName evidence="1">BTB domain-containing protein</fullName>
    </recommendedName>
</protein>
<reference evidence="2" key="1">
    <citation type="journal article" date="2021" name="Nat. Commun.">
        <title>Genetic determinants of endophytism in the Arabidopsis root mycobiome.</title>
        <authorList>
            <person name="Mesny F."/>
            <person name="Miyauchi S."/>
            <person name="Thiergart T."/>
            <person name="Pickel B."/>
            <person name="Atanasova L."/>
            <person name="Karlsson M."/>
            <person name="Huettel B."/>
            <person name="Barry K.W."/>
            <person name="Haridas S."/>
            <person name="Chen C."/>
            <person name="Bauer D."/>
            <person name="Andreopoulos W."/>
            <person name="Pangilinan J."/>
            <person name="LaButti K."/>
            <person name="Riley R."/>
            <person name="Lipzen A."/>
            <person name="Clum A."/>
            <person name="Drula E."/>
            <person name="Henrissat B."/>
            <person name="Kohler A."/>
            <person name="Grigoriev I.V."/>
            <person name="Martin F.M."/>
            <person name="Hacquard S."/>
        </authorList>
    </citation>
    <scope>NUCLEOTIDE SEQUENCE</scope>
    <source>
        <strain evidence="2">FSSC 5 MPI-SDFR-AT-0091</strain>
    </source>
</reference>
<gene>
    <name evidence="2" type="ORF">B0J15DRAFT_468488</name>
</gene>
<comment type="caution">
    <text evidence="2">The sequence shown here is derived from an EMBL/GenBank/DDBJ whole genome shotgun (WGS) entry which is preliminary data.</text>
</comment>
<dbReference type="InterPro" id="IPR011333">
    <property type="entry name" value="SKP1/BTB/POZ_sf"/>
</dbReference>
<dbReference type="Gene3D" id="3.30.710.10">
    <property type="entry name" value="Potassium Channel Kv1.1, Chain A"/>
    <property type="match status" value="1"/>
</dbReference>
<organism evidence="2 3">
    <name type="scientific">Fusarium solani</name>
    <name type="common">Filamentous fungus</name>
    <dbReference type="NCBI Taxonomy" id="169388"/>
    <lineage>
        <taxon>Eukaryota</taxon>
        <taxon>Fungi</taxon>
        <taxon>Dikarya</taxon>
        <taxon>Ascomycota</taxon>
        <taxon>Pezizomycotina</taxon>
        <taxon>Sordariomycetes</taxon>
        <taxon>Hypocreomycetidae</taxon>
        <taxon>Hypocreales</taxon>
        <taxon>Nectriaceae</taxon>
        <taxon>Fusarium</taxon>
        <taxon>Fusarium solani species complex</taxon>
    </lineage>
</organism>
<evidence type="ECO:0000313" key="3">
    <source>
        <dbReference type="Proteomes" id="UP000736672"/>
    </source>
</evidence>
<evidence type="ECO:0000259" key="1">
    <source>
        <dbReference type="PROSITE" id="PS50097"/>
    </source>
</evidence>